<dbReference type="RefSeq" id="WP_363798708.1">
    <property type="nucleotide sequence ID" value="NZ_CP159925.1"/>
</dbReference>
<name>A0AAU8MV97_9GAMM</name>
<dbReference type="GO" id="GO:0005509">
    <property type="term" value="F:calcium ion binding"/>
    <property type="evidence" value="ECO:0007669"/>
    <property type="project" value="InterPro"/>
</dbReference>
<dbReference type="Gene3D" id="2.150.10.10">
    <property type="entry name" value="Serralysin-like metalloprotease, C-terminal"/>
    <property type="match status" value="1"/>
</dbReference>
<dbReference type="PRINTS" id="PR00313">
    <property type="entry name" value="CABNDNGRPT"/>
</dbReference>
<dbReference type="AlphaFoldDB" id="A0AAU8MV97"/>
<reference evidence="4" key="1">
    <citation type="submission" date="2024-06" db="EMBL/GenBank/DDBJ databases">
        <authorList>
            <person name="Li S."/>
        </authorList>
    </citation>
    <scope>NUCLEOTIDE SEQUENCE</scope>
    <source>
        <strain evidence="4">SR10</strain>
    </source>
</reference>
<dbReference type="InterPro" id="IPR050557">
    <property type="entry name" value="RTX_toxin/Mannuronan_C5-epim"/>
</dbReference>
<dbReference type="Pfam" id="PF00353">
    <property type="entry name" value="HemolysinCabind"/>
    <property type="match status" value="2"/>
</dbReference>
<dbReference type="PROSITE" id="PS00330">
    <property type="entry name" value="HEMOLYSIN_CALCIUM"/>
    <property type="match status" value="1"/>
</dbReference>
<keyword evidence="3" id="KW-0106">Calcium</keyword>
<organism evidence="4">
    <name type="scientific">Lysobacter firmicutimachus</name>
    <dbReference type="NCBI Taxonomy" id="1792846"/>
    <lineage>
        <taxon>Bacteria</taxon>
        <taxon>Pseudomonadati</taxon>
        <taxon>Pseudomonadota</taxon>
        <taxon>Gammaproteobacteria</taxon>
        <taxon>Lysobacterales</taxon>
        <taxon>Lysobacteraceae</taxon>
        <taxon>Lysobacter</taxon>
    </lineage>
</organism>
<dbReference type="InterPro" id="IPR018511">
    <property type="entry name" value="Hemolysin-typ_Ca-bd_CS"/>
</dbReference>
<evidence type="ECO:0000313" key="4">
    <source>
        <dbReference type="EMBL" id="XCO75604.1"/>
    </source>
</evidence>
<accession>A0AAU8MV97</accession>
<comment type="subcellular location">
    <subcellularLocation>
        <location evidence="1">Secreted</location>
    </subcellularLocation>
</comment>
<keyword evidence="2" id="KW-0964">Secreted</keyword>
<proteinExistence type="predicted"/>
<dbReference type="PANTHER" id="PTHR38340">
    <property type="entry name" value="S-LAYER PROTEIN"/>
    <property type="match status" value="1"/>
</dbReference>
<dbReference type="SUPFAM" id="SSF51120">
    <property type="entry name" value="beta-Roll"/>
    <property type="match status" value="1"/>
</dbReference>
<gene>
    <name evidence="4" type="ORF">ABU614_02050</name>
</gene>
<dbReference type="InterPro" id="IPR011049">
    <property type="entry name" value="Serralysin-like_metalloprot_C"/>
</dbReference>
<dbReference type="EMBL" id="CP159925">
    <property type="protein sequence ID" value="XCO75604.1"/>
    <property type="molecule type" value="Genomic_DNA"/>
</dbReference>
<evidence type="ECO:0000256" key="3">
    <source>
        <dbReference type="ARBA" id="ARBA00022837"/>
    </source>
</evidence>
<evidence type="ECO:0008006" key="5">
    <source>
        <dbReference type="Google" id="ProtNLM"/>
    </source>
</evidence>
<evidence type="ECO:0000256" key="2">
    <source>
        <dbReference type="ARBA" id="ARBA00022525"/>
    </source>
</evidence>
<protein>
    <recommendedName>
        <fullName evidence="5">Calcium-binding protein</fullName>
    </recommendedName>
</protein>
<evidence type="ECO:0000256" key="1">
    <source>
        <dbReference type="ARBA" id="ARBA00004613"/>
    </source>
</evidence>
<dbReference type="PANTHER" id="PTHR38340:SF1">
    <property type="entry name" value="S-LAYER PROTEIN"/>
    <property type="match status" value="1"/>
</dbReference>
<dbReference type="GO" id="GO:0005576">
    <property type="term" value="C:extracellular region"/>
    <property type="evidence" value="ECO:0007669"/>
    <property type="project" value="UniProtKB-SubCell"/>
</dbReference>
<sequence>MPALFDVPQHEFASLPAVAGEVRQVGDMGWGRATRDALRYPAGRLWRVQLSGQVLTGTTGDDTLTGGTGDDTLYGLDGNDLLLGEGGNDTLYAGDGDDILAGGSGDDALHGELGNDAYVFGLGDGHDRIHQSDVEGQFLTILVLKPGVHPDQVQLERDGLDLVVRLASAETVTLAAFFPPADDPWQWPRAVDQFWFQEGAAWEMSDILARLPGAATASAGWRGGVSPVPVAGRASPPCATALSPGRRCGAL</sequence>
<dbReference type="InterPro" id="IPR001343">
    <property type="entry name" value="Hemolysn_Ca-bd"/>
</dbReference>